<dbReference type="SUPFAM" id="SSF57756">
    <property type="entry name" value="Retrovirus zinc finger-like domains"/>
    <property type="match status" value="1"/>
</dbReference>
<proteinExistence type="predicted"/>
<feature type="compositionally biased region" description="Basic residues" evidence="1">
    <location>
        <begin position="203"/>
        <end position="212"/>
    </location>
</feature>
<sequence>LPIAITHIPIKNEYIISFSGTSLIYDKDKNHLLTSSSRNRVITQVLWQIEGRTMFVAKWEPGVIPEKPELKSAPIWLELRNVPFQFFNEDGLERIAGLVGHPKFLHPSTANKTNLEVAKVFTIIDPRLPLPEAVNVQFDSGDICRVLVSSPWMPPICGQCNDIGHNTRSCKKAPKLCASCKSETHETSNCPKVKPASANGSGKKTRRGRSTSKARIPQVPQGNFSSTSAQVYRPKLKSNGMIQGRQSVLEEGGTSNSSQRPEDSETIGHVSPQLPTKTAPADTGASQQTNTTHPHDPASRASSVCSDAEPDSSDTDSSGSDEEKGEILEYPMLNSLRLGRSSFQR</sequence>
<dbReference type="Gene3D" id="4.10.60.10">
    <property type="entry name" value="Zinc finger, CCHC-type"/>
    <property type="match status" value="1"/>
</dbReference>
<feature type="compositionally biased region" description="Acidic residues" evidence="1">
    <location>
        <begin position="308"/>
        <end position="320"/>
    </location>
</feature>
<gene>
    <name evidence="2" type="ORF">BRARA_D00028</name>
</gene>
<feature type="region of interest" description="Disordered" evidence="1">
    <location>
        <begin position="250"/>
        <end position="345"/>
    </location>
</feature>
<organism evidence="2 3">
    <name type="scientific">Brassica campestris</name>
    <name type="common">Field mustard</name>
    <dbReference type="NCBI Taxonomy" id="3711"/>
    <lineage>
        <taxon>Eukaryota</taxon>
        <taxon>Viridiplantae</taxon>
        <taxon>Streptophyta</taxon>
        <taxon>Embryophyta</taxon>
        <taxon>Tracheophyta</taxon>
        <taxon>Spermatophyta</taxon>
        <taxon>Magnoliopsida</taxon>
        <taxon>eudicotyledons</taxon>
        <taxon>Gunneridae</taxon>
        <taxon>Pentapetalae</taxon>
        <taxon>rosids</taxon>
        <taxon>malvids</taxon>
        <taxon>Brassicales</taxon>
        <taxon>Brassicaceae</taxon>
        <taxon>Brassiceae</taxon>
        <taxon>Brassica</taxon>
    </lineage>
</organism>
<feature type="non-terminal residue" evidence="2">
    <location>
        <position position="1"/>
    </location>
</feature>
<dbReference type="InterPro" id="IPR036875">
    <property type="entry name" value="Znf_CCHC_sf"/>
</dbReference>
<evidence type="ECO:0000256" key="1">
    <source>
        <dbReference type="SAM" id="MobiDB-lite"/>
    </source>
</evidence>
<dbReference type="Proteomes" id="UP000264353">
    <property type="component" value="Chromosome A4"/>
</dbReference>
<name>A0A397ZGK9_BRACM</name>
<dbReference type="EMBL" id="CM010631">
    <property type="protein sequence ID" value="RID64779.1"/>
    <property type="molecule type" value="Genomic_DNA"/>
</dbReference>
<protein>
    <submittedName>
        <fullName evidence="2">Uncharacterized protein</fullName>
    </submittedName>
</protein>
<reference evidence="2 3" key="1">
    <citation type="submission" date="2018-06" db="EMBL/GenBank/DDBJ databases">
        <title>WGS assembly of Brassica rapa FPsc.</title>
        <authorList>
            <person name="Bowman J."/>
            <person name="Kohchi T."/>
            <person name="Yamato K."/>
            <person name="Jenkins J."/>
            <person name="Shu S."/>
            <person name="Ishizaki K."/>
            <person name="Yamaoka S."/>
            <person name="Nishihama R."/>
            <person name="Nakamura Y."/>
            <person name="Berger F."/>
            <person name="Adam C."/>
            <person name="Aki S."/>
            <person name="Althoff F."/>
            <person name="Araki T."/>
            <person name="Arteaga-Vazquez M."/>
            <person name="Balasubrmanian S."/>
            <person name="Bauer D."/>
            <person name="Boehm C."/>
            <person name="Briginshaw L."/>
            <person name="Caballero-Perez J."/>
            <person name="Catarino B."/>
            <person name="Chen F."/>
            <person name="Chiyoda S."/>
            <person name="Chovatia M."/>
            <person name="Davies K."/>
            <person name="Delmans M."/>
            <person name="Demura T."/>
            <person name="Dierschke T."/>
            <person name="Dolan L."/>
            <person name="Dorantes-Acosta A."/>
            <person name="Eklund D."/>
            <person name="Florent S."/>
            <person name="Flores-Sandoval E."/>
            <person name="Fujiyama A."/>
            <person name="Fukuzawa H."/>
            <person name="Galik B."/>
            <person name="Grimanelli D."/>
            <person name="Grimwood J."/>
            <person name="Grossniklaus U."/>
            <person name="Hamada T."/>
            <person name="Haseloff J."/>
            <person name="Hetherington A."/>
            <person name="Higo A."/>
            <person name="Hirakawa Y."/>
            <person name="Hundley H."/>
            <person name="Ikeda Y."/>
            <person name="Inoue K."/>
            <person name="Inoue S."/>
            <person name="Ishida S."/>
            <person name="Jia Q."/>
            <person name="Kakita M."/>
            <person name="Kanazawa T."/>
            <person name="Kawai Y."/>
            <person name="Kawashima T."/>
            <person name="Kennedy M."/>
            <person name="Kinose K."/>
            <person name="Kinoshita T."/>
            <person name="Kohara Y."/>
            <person name="Koide E."/>
            <person name="Komatsu K."/>
            <person name="Kopischke S."/>
            <person name="Kubo M."/>
            <person name="Kyozuka J."/>
            <person name="Lagercrantz U."/>
            <person name="Lin S."/>
            <person name="Lindquist E."/>
            <person name="Lipzen A."/>
            <person name="Lu C."/>
            <person name="Luna E."/>
            <person name="Martienssen R."/>
            <person name="Minamino N."/>
            <person name="Mizutani M."/>
            <person name="Mizutani M."/>
            <person name="Mochizuki N."/>
            <person name="Monte I."/>
            <person name="Mosher R."/>
            <person name="Nagasaki H."/>
            <person name="Nakagami H."/>
            <person name="Naramoto S."/>
            <person name="Nishitani K."/>
            <person name="Ohtani M."/>
            <person name="Okamoto T."/>
            <person name="Okumura M."/>
            <person name="Phillips J."/>
            <person name="Pollak B."/>
            <person name="Reinders A."/>
            <person name="Roevekamp M."/>
            <person name="Sano R."/>
            <person name="Sawa S."/>
            <person name="Schmid M."/>
            <person name="Shirakawa M."/>
            <person name="Solano R."/>
            <person name="Spunde A."/>
            <person name="Suetsugu N."/>
            <person name="Sugano S."/>
            <person name="Sugiyama A."/>
            <person name="Sun R."/>
            <person name="Suzuki Y."/>
            <person name="Takenaka M."/>
            <person name="Takezawa D."/>
            <person name="Tomogane H."/>
            <person name="Tsuzuki M."/>
            <person name="Ueda T."/>
            <person name="Umeda M."/>
            <person name="Ward J."/>
            <person name="Watanabe Y."/>
            <person name="Yazaki K."/>
            <person name="Yokoyama R."/>
            <person name="Yoshitake Y."/>
            <person name="Yotsui I."/>
            <person name="Zachgo S."/>
            <person name="Schmutz J."/>
        </authorList>
    </citation>
    <scope>NUCLEOTIDE SEQUENCE [LARGE SCALE GENOMIC DNA]</scope>
    <source>
        <strain evidence="3">cv. B-3</strain>
    </source>
</reference>
<accession>A0A397ZGK9</accession>
<dbReference type="AlphaFoldDB" id="A0A397ZGK9"/>
<dbReference type="InterPro" id="IPR040256">
    <property type="entry name" value="At4g02000-like"/>
</dbReference>
<feature type="compositionally biased region" description="Polar residues" evidence="1">
    <location>
        <begin position="220"/>
        <end position="230"/>
    </location>
</feature>
<evidence type="ECO:0000313" key="3">
    <source>
        <dbReference type="Proteomes" id="UP000264353"/>
    </source>
</evidence>
<evidence type="ECO:0000313" key="2">
    <source>
        <dbReference type="EMBL" id="RID64779.1"/>
    </source>
</evidence>
<dbReference type="PANTHER" id="PTHR31286">
    <property type="entry name" value="GLYCINE-RICH CELL WALL STRUCTURAL PROTEIN 1.8-LIKE"/>
    <property type="match status" value="1"/>
</dbReference>
<dbReference type="GO" id="GO:0003676">
    <property type="term" value="F:nucleic acid binding"/>
    <property type="evidence" value="ECO:0007669"/>
    <property type="project" value="InterPro"/>
</dbReference>
<dbReference type="PANTHER" id="PTHR31286:SF55">
    <property type="entry name" value="DUF4283 DOMAIN-CONTAINING PROTEIN"/>
    <property type="match status" value="1"/>
</dbReference>
<dbReference type="GO" id="GO:0008270">
    <property type="term" value="F:zinc ion binding"/>
    <property type="evidence" value="ECO:0007669"/>
    <property type="project" value="InterPro"/>
</dbReference>
<feature type="region of interest" description="Disordered" evidence="1">
    <location>
        <begin position="185"/>
        <end position="232"/>
    </location>
</feature>